<dbReference type="Proteomes" id="UP000265691">
    <property type="component" value="Unassembled WGS sequence"/>
</dbReference>
<name>A0A3A1Y9L7_9GAMM</name>
<keyword evidence="2" id="KW-1185">Reference proteome</keyword>
<evidence type="ECO:0000313" key="1">
    <source>
        <dbReference type="EMBL" id="RIY33909.1"/>
    </source>
</evidence>
<dbReference type="EMBL" id="NRHC01000021">
    <property type="protein sequence ID" value="RIY33909.1"/>
    <property type="molecule type" value="Genomic_DNA"/>
</dbReference>
<gene>
    <name evidence="1" type="ORF">CKF54_01990</name>
</gene>
<evidence type="ECO:0000313" key="2">
    <source>
        <dbReference type="Proteomes" id="UP000265691"/>
    </source>
</evidence>
<dbReference type="AlphaFoldDB" id="A0A3A1Y9L7"/>
<accession>A0A3A1Y9L7</accession>
<reference evidence="1 2" key="1">
    <citation type="submission" date="2017-08" db="EMBL/GenBank/DDBJ databases">
        <title>Reclassification of Bisgaard taxon 37 and 44.</title>
        <authorList>
            <person name="Christensen H."/>
        </authorList>
    </citation>
    <scope>NUCLEOTIDE SEQUENCE [LARGE SCALE GENOMIC DNA]</scope>
    <source>
        <strain evidence="1 2">B96_3</strain>
    </source>
</reference>
<protein>
    <submittedName>
        <fullName evidence="1">Uncharacterized protein</fullName>
    </submittedName>
</protein>
<comment type="caution">
    <text evidence="1">The sequence shown here is derived from an EMBL/GenBank/DDBJ whole genome shotgun (WGS) entry which is preliminary data.</text>
</comment>
<organism evidence="1 2">
    <name type="scientific">Psittacicella hinzii</name>
    <dbReference type="NCBI Taxonomy" id="2028575"/>
    <lineage>
        <taxon>Bacteria</taxon>
        <taxon>Pseudomonadati</taxon>
        <taxon>Pseudomonadota</taxon>
        <taxon>Gammaproteobacteria</taxon>
        <taxon>Pasteurellales</taxon>
        <taxon>Psittacicellaceae</taxon>
        <taxon>Psittacicella</taxon>
    </lineage>
</organism>
<proteinExistence type="predicted"/>
<sequence length="98" mass="10494">MLISCPLTLVKRAFTSSACTSTFSEAVKLELCNRIELCALAPASPLVPVPELTSATCPFNVMFCALKLVRLATSAGVVRFKSVNALRLALFKFIDASP</sequence>